<dbReference type="AlphaFoldDB" id="A0A7S4UMY0"/>
<reference evidence="4" key="1">
    <citation type="submission" date="2021-01" db="EMBL/GenBank/DDBJ databases">
        <authorList>
            <person name="Corre E."/>
            <person name="Pelletier E."/>
            <person name="Niang G."/>
            <person name="Scheremetjew M."/>
            <person name="Finn R."/>
            <person name="Kale V."/>
            <person name="Holt S."/>
            <person name="Cochrane G."/>
            <person name="Meng A."/>
            <person name="Brown T."/>
            <person name="Cohen L."/>
        </authorList>
    </citation>
    <scope>NUCLEOTIDE SEQUENCE</scope>
    <source>
        <strain evidence="4">CCMP3105</strain>
    </source>
</reference>
<dbReference type="EMBL" id="HBNR01002151">
    <property type="protein sequence ID" value="CAE4561894.1"/>
    <property type="molecule type" value="Transcribed_RNA"/>
</dbReference>
<dbReference type="SUPFAM" id="SSF47473">
    <property type="entry name" value="EF-hand"/>
    <property type="match status" value="3"/>
</dbReference>
<feature type="domain" description="EF-hand" evidence="3">
    <location>
        <begin position="302"/>
        <end position="337"/>
    </location>
</feature>
<gene>
    <name evidence="4" type="ORF">AMON00008_LOCUS1513</name>
</gene>
<protein>
    <recommendedName>
        <fullName evidence="3">EF-hand domain-containing protein</fullName>
    </recommendedName>
</protein>
<dbReference type="CDD" id="cd00051">
    <property type="entry name" value="EFh"/>
    <property type="match status" value="1"/>
</dbReference>
<keyword evidence="1" id="KW-0677">Repeat</keyword>
<keyword evidence="2" id="KW-0106">Calcium</keyword>
<dbReference type="PROSITE" id="PS50222">
    <property type="entry name" value="EF_HAND_2"/>
    <property type="match status" value="2"/>
</dbReference>
<sequence>MAPVNGRSEEDLQTVFSRLKHDNELHRDDLPRALELLRFLQPDPRWIEQAYEQFSQYSTLSQDEFITFIRDYEIRRREAAAVEFKRLDGEKTGSVEVSALMGLFRKFGLEVMPRVLRDAVAEAGRNSNGGLEFDEFESVFELIQVREGFTKRDYDLFMDVFSKFDSQGRSGFISTAHFISILHWLGFSWTEESADDILRKVDLEHSGKLSEREFLCCLRKVREQELEKIKHALQREGALDYQGRVPVGKLEPVFALLGYVPDAEPIDEAVKDAGVTGRESLDLADLWEIFTVYRSREGFCAAEEREIFEAFRQCDAAGVGTIAASDVGKVLRSLGCPTAFEVRQHLLSKIDLAGKGQLDFVDVRKLVRMCLDREKIAMRRAFEAKDPEQTGEISKEAVFEVLNRLKIADAAEDFPAREILLELVDGDVVDLADFLFVANSLHKAARRACRENGGFSTTELRELKLSFQGGDRAGVGEVLVGELLRIVDRLFPSLSRDAGRRPALERMVSEIGGDGVEFDAFLRFIVQCRETTDQFRFEKEEAAIKQTCFSPEEVRQFRELFLAGDDGDHELSLSEALEMVRTVLPICTKSAEEFRAIFLSITPWSHGVDGRSDQADFPEFLVLMRQMMDMNFAGINDHSEKIATDPLSVTATLGWSLR</sequence>
<organism evidence="4">
    <name type="scientific">Alexandrium monilatum</name>
    <dbReference type="NCBI Taxonomy" id="311494"/>
    <lineage>
        <taxon>Eukaryota</taxon>
        <taxon>Sar</taxon>
        <taxon>Alveolata</taxon>
        <taxon>Dinophyceae</taxon>
        <taxon>Gonyaulacales</taxon>
        <taxon>Pyrocystaceae</taxon>
        <taxon>Alexandrium</taxon>
    </lineage>
</organism>
<evidence type="ECO:0000256" key="1">
    <source>
        <dbReference type="ARBA" id="ARBA00022737"/>
    </source>
</evidence>
<evidence type="ECO:0000313" key="4">
    <source>
        <dbReference type="EMBL" id="CAE4561894.1"/>
    </source>
</evidence>
<dbReference type="SMART" id="SM00054">
    <property type="entry name" value="EFh"/>
    <property type="match status" value="5"/>
</dbReference>
<feature type="domain" description="EF-hand" evidence="3">
    <location>
        <begin position="189"/>
        <end position="224"/>
    </location>
</feature>
<dbReference type="InterPro" id="IPR002048">
    <property type="entry name" value="EF_hand_dom"/>
</dbReference>
<evidence type="ECO:0000259" key="3">
    <source>
        <dbReference type="PROSITE" id="PS50222"/>
    </source>
</evidence>
<dbReference type="Gene3D" id="1.10.238.10">
    <property type="entry name" value="EF-hand"/>
    <property type="match status" value="3"/>
</dbReference>
<accession>A0A7S4UMY0</accession>
<name>A0A7S4UMY0_9DINO</name>
<evidence type="ECO:0000256" key="2">
    <source>
        <dbReference type="ARBA" id="ARBA00022837"/>
    </source>
</evidence>
<dbReference type="InterPro" id="IPR011992">
    <property type="entry name" value="EF-hand-dom_pair"/>
</dbReference>
<dbReference type="InterPro" id="IPR050145">
    <property type="entry name" value="Centrin_CML-like"/>
</dbReference>
<dbReference type="PANTHER" id="PTHR23050">
    <property type="entry name" value="CALCIUM BINDING PROTEIN"/>
    <property type="match status" value="1"/>
</dbReference>
<dbReference type="GO" id="GO:0005509">
    <property type="term" value="F:calcium ion binding"/>
    <property type="evidence" value="ECO:0007669"/>
    <property type="project" value="InterPro"/>
</dbReference>
<proteinExistence type="predicted"/>